<name>A0A167LJN9_PHYB8</name>
<dbReference type="CDD" id="cd14686">
    <property type="entry name" value="bZIP"/>
    <property type="match status" value="1"/>
</dbReference>
<evidence type="ECO:0000313" key="4">
    <source>
        <dbReference type="Proteomes" id="UP000077315"/>
    </source>
</evidence>
<dbReference type="InterPro" id="IPR046347">
    <property type="entry name" value="bZIP_sf"/>
</dbReference>
<dbReference type="GeneID" id="29003022"/>
<dbReference type="Proteomes" id="UP000077315">
    <property type="component" value="Unassembled WGS sequence"/>
</dbReference>
<dbReference type="PANTHER" id="PTHR23334:SF20">
    <property type="entry name" value="BASIC LEUCINE ZIPPER 24"/>
    <property type="match status" value="1"/>
</dbReference>
<feature type="compositionally biased region" description="Basic and acidic residues" evidence="1">
    <location>
        <begin position="58"/>
        <end position="68"/>
    </location>
</feature>
<keyword evidence="4" id="KW-1185">Reference proteome</keyword>
<organism evidence="3 4">
    <name type="scientific">Phycomyces blakesleeanus (strain ATCC 8743b / DSM 1359 / FGSC 10004 / NBRC 33097 / NRRL 1555)</name>
    <dbReference type="NCBI Taxonomy" id="763407"/>
    <lineage>
        <taxon>Eukaryota</taxon>
        <taxon>Fungi</taxon>
        <taxon>Fungi incertae sedis</taxon>
        <taxon>Mucoromycota</taxon>
        <taxon>Mucoromycotina</taxon>
        <taxon>Mucoromycetes</taxon>
        <taxon>Mucorales</taxon>
        <taxon>Phycomycetaceae</taxon>
        <taxon>Phycomyces</taxon>
    </lineage>
</organism>
<dbReference type="Gene3D" id="1.20.5.170">
    <property type="match status" value="1"/>
</dbReference>
<dbReference type="PANTHER" id="PTHR23334">
    <property type="entry name" value="CCAAT/ENHANCER BINDING PROTEIN"/>
    <property type="match status" value="1"/>
</dbReference>
<dbReference type="EMBL" id="KV440988">
    <property type="protein sequence ID" value="OAD70606.1"/>
    <property type="molecule type" value="Genomic_DNA"/>
</dbReference>
<feature type="domain" description="BZIP" evidence="2">
    <location>
        <begin position="64"/>
        <end position="121"/>
    </location>
</feature>
<dbReference type="PROSITE" id="PS50217">
    <property type="entry name" value="BZIP"/>
    <property type="match status" value="1"/>
</dbReference>
<evidence type="ECO:0000259" key="2">
    <source>
        <dbReference type="PROSITE" id="PS50217"/>
    </source>
</evidence>
<evidence type="ECO:0000256" key="1">
    <source>
        <dbReference type="SAM" id="MobiDB-lite"/>
    </source>
</evidence>
<evidence type="ECO:0000313" key="3">
    <source>
        <dbReference type="EMBL" id="OAD70606.1"/>
    </source>
</evidence>
<dbReference type="AlphaFoldDB" id="A0A167LJN9"/>
<dbReference type="Pfam" id="PF07716">
    <property type="entry name" value="bZIP_2"/>
    <property type="match status" value="1"/>
</dbReference>
<dbReference type="InterPro" id="IPR031106">
    <property type="entry name" value="C/EBP"/>
</dbReference>
<proteinExistence type="predicted"/>
<dbReference type="RefSeq" id="XP_018288646.1">
    <property type="nucleotide sequence ID" value="XM_018442116.1"/>
</dbReference>
<dbReference type="SUPFAM" id="SSF57959">
    <property type="entry name" value="Leucine zipper domain"/>
    <property type="match status" value="1"/>
</dbReference>
<gene>
    <name evidence="3" type="ORF">PHYBLDRAFT_69555</name>
</gene>
<dbReference type="GO" id="GO:0000981">
    <property type="term" value="F:DNA-binding transcription factor activity, RNA polymerase II-specific"/>
    <property type="evidence" value="ECO:0007669"/>
    <property type="project" value="TreeGrafter"/>
</dbReference>
<dbReference type="VEuPathDB" id="FungiDB:PHYBLDRAFT_69555"/>
<dbReference type="GO" id="GO:0000978">
    <property type="term" value="F:RNA polymerase II cis-regulatory region sequence-specific DNA binding"/>
    <property type="evidence" value="ECO:0007669"/>
    <property type="project" value="TreeGrafter"/>
</dbReference>
<accession>A0A167LJN9</accession>
<dbReference type="GO" id="GO:0006351">
    <property type="term" value="P:DNA-templated transcription"/>
    <property type="evidence" value="ECO:0007669"/>
    <property type="project" value="InterPro"/>
</dbReference>
<dbReference type="InParanoid" id="A0A167LJN9"/>
<feature type="region of interest" description="Disordered" evidence="1">
    <location>
        <begin position="51"/>
        <end position="81"/>
    </location>
</feature>
<sequence length="134" mass="14650">MLNQTAANFASFTTTTIVATATLHTMPSTIPAIIPATIPASIPVPIPVSTSTSTNVHMDTHSLREERNRKNRAAVAKSRAKQKALARSLEEKLGKREIENEELRGTLAGLKREAEELKELLCLSTMLCIFEHGL</sequence>
<reference evidence="4" key="1">
    <citation type="submission" date="2015-06" db="EMBL/GenBank/DDBJ databases">
        <title>Expansion of signal transduction pathways in fungi by whole-genome duplication.</title>
        <authorList>
            <consortium name="DOE Joint Genome Institute"/>
            <person name="Corrochano L.M."/>
            <person name="Kuo A."/>
            <person name="Marcet-Houben M."/>
            <person name="Polaino S."/>
            <person name="Salamov A."/>
            <person name="Villalobos J.M."/>
            <person name="Alvarez M.I."/>
            <person name="Avalos J."/>
            <person name="Benito E.P."/>
            <person name="Benoit I."/>
            <person name="Burger G."/>
            <person name="Camino L.P."/>
            <person name="Canovas D."/>
            <person name="Cerda-Olmedo E."/>
            <person name="Cheng J.-F."/>
            <person name="Dominguez A."/>
            <person name="Elias M."/>
            <person name="Eslava A.P."/>
            <person name="Glaser F."/>
            <person name="Grimwood J."/>
            <person name="Gutierrez G."/>
            <person name="Heitman J."/>
            <person name="Henrissat B."/>
            <person name="Iturriaga E.A."/>
            <person name="Lang B.F."/>
            <person name="Lavin J.L."/>
            <person name="Lee S."/>
            <person name="Li W."/>
            <person name="Lindquist E."/>
            <person name="Lopez-Garcia S."/>
            <person name="Luque E.M."/>
            <person name="Marcos A.T."/>
            <person name="Martin J."/>
            <person name="McCluskey K."/>
            <person name="Medina H.R."/>
            <person name="Miralles-Duran A."/>
            <person name="Miyazaki A."/>
            <person name="Munoz-Torres E."/>
            <person name="Oguiza J.A."/>
            <person name="Ohm R."/>
            <person name="Olmedo M."/>
            <person name="Orejas M."/>
            <person name="Ortiz-Castellanos L."/>
            <person name="Pisabarro A.G."/>
            <person name="Rodriguez-Romero J."/>
            <person name="Ruiz-Herrera J."/>
            <person name="Ruiz-Vazquez R."/>
            <person name="Sanz C."/>
            <person name="Schackwitz W."/>
            <person name="Schmutz J."/>
            <person name="Shahriari M."/>
            <person name="Shelest E."/>
            <person name="Silva-Franco F."/>
            <person name="Soanes D."/>
            <person name="Syed K."/>
            <person name="Tagua V.G."/>
            <person name="Talbot N.J."/>
            <person name="Thon M."/>
            <person name="De vries R.P."/>
            <person name="Wiebenga A."/>
            <person name="Yadav J.S."/>
            <person name="Braun E.L."/>
            <person name="Baker S."/>
            <person name="Garre V."/>
            <person name="Horwitz B."/>
            <person name="Torres-Martinez S."/>
            <person name="Idnurm A."/>
            <person name="Herrera-Estrella A."/>
            <person name="Gabaldon T."/>
            <person name="Grigoriev I.V."/>
        </authorList>
    </citation>
    <scope>NUCLEOTIDE SEQUENCE [LARGE SCALE GENOMIC DNA]</scope>
    <source>
        <strain evidence="4">NRRL 1555(-)</strain>
    </source>
</reference>
<protein>
    <submittedName>
        <fullName evidence="3">Basic-leucine zipper transcription factor</fullName>
    </submittedName>
</protein>
<dbReference type="InterPro" id="IPR004827">
    <property type="entry name" value="bZIP"/>
</dbReference>